<keyword evidence="3" id="KW-1185">Reference proteome</keyword>
<dbReference type="Proteomes" id="UP000015105">
    <property type="component" value="Chromosome 6D"/>
</dbReference>
<dbReference type="Gramene" id="AET6Gv21013800.16">
    <property type="protein sequence ID" value="AET6Gv21013800.16"/>
    <property type="gene ID" value="AET6Gv21013800"/>
</dbReference>
<reference evidence="3" key="1">
    <citation type="journal article" date="2014" name="Science">
        <title>Ancient hybridizations among the ancestral genomes of bread wheat.</title>
        <authorList>
            <consortium name="International Wheat Genome Sequencing Consortium,"/>
            <person name="Marcussen T."/>
            <person name="Sandve S.R."/>
            <person name="Heier L."/>
            <person name="Spannagl M."/>
            <person name="Pfeifer M."/>
            <person name="Jakobsen K.S."/>
            <person name="Wulff B.B."/>
            <person name="Steuernagel B."/>
            <person name="Mayer K.F."/>
            <person name="Olsen O.A."/>
        </authorList>
    </citation>
    <scope>NUCLEOTIDE SEQUENCE [LARGE SCALE GENOMIC DNA]</scope>
    <source>
        <strain evidence="3">cv. AL8/78</strain>
    </source>
</reference>
<dbReference type="AlphaFoldDB" id="A0A453Q861"/>
<reference evidence="2" key="5">
    <citation type="journal article" date="2021" name="G3 (Bethesda)">
        <title>Aegilops tauschii genome assembly Aet v5.0 features greater sequence contiguity and improved annotation.</title>
        <authorList>
            <person name="Wang L."/>
            <person name="Zhu T."/>
            <person name="Rodriguez J.C."/>
            <person name="Deal K.R."/>
            <person name="Dubcovsky J."/>
            <person name="McGuire P.E."/>
            <person name="Lux T."/>
            <person name="Spannagl M."/>
            <person name="Mayer K.F.X."/>
            <person name="Baldrich P."/>
            <person name="Meyers B.C."/>
            <person name="Huo N."/>
            <person name="Gu Y.Q."/>
            <person name="Zhou H."/>
            <person name="Devos K.M."/>
            <person name="Bennetzen J.L."/>
            <person name="Unver T."/>
            <person name="Budak H."/>
            <person name="Gulick P.J."/>
            <person name="Galiba G."/>
            <person name="Kalapos B."/>
            <person name="Nelson D.R."/>
            <person name="Li P."/>
            <person name="You F.M."/>
            <person name="Luo M.C."/>
            <person name="Dvorak J."/>
        </authorList>
    </citation>
    <scope>NUCLEOTIDE SEQUENCE [LARGE SCALE GENOMIC DNA]</scope>
    <source>
        <strain evidence="2">cv. AL8/78</strain>
    </source>
</reference>
<protein>
    <submittedName>
        <fullName evidence="2">Uncharacterized protein</fullName>
    </submittedName>
</protein>
<feature type="compositionally biased region" description="Basic and acidic residues" evidence="1">
    <location>
        <begin position="60"/>
        <end position="69"/>
    </location>
</feature>
<reference evidence="2" key="3">
    <citation type="journal article" date="2017" name="Nature">
        <title>Genome sequence of the progenitor of the wheat D genome Aegilops tauschii.</title>
        <authorList>
            <person name="Luo M.C."/>
            <person name="Gu Y.Q."/>
            <person name="Puiu D."/>
            <person name="Wang H."/>
            <person name="Twardziok S.O."/>
            <person name="Deal K.R."/>
            <person name="Huo N."/>
            <person name="Zhu T."/>
            <person name="Wang L."/>
            <person name="Wang Y."/>
            <person name="McGuire P.E."/>
            <person name="Liu S."/>
            <person name="Long H."/>
            <person name="Ramasamy R.K."/>
            <person name="Rodriguez J.C."/>
            <person name="Van S.L."/>
            <person name="Yuan L."/>
            <person name="Wang Z."/>
            <person name="Xia Z."/>
            <person name="Xiao L."/>
            <person name="Anderson O.D."/>
            <person name="Ouyang S."/>
            <person name="Liang Y."/>
            <person name="Zimin A.V."/>
            <person name="Pertea G."/>
            <person name="Qi P."/>
            <person name="Bennetzen J.L."/>
            <person name="Dai X."/>
            <person name="Dawson M.W."/>
            <person name="Muller H.G."/>
            <person name="Kugler K."/>
            <person name="Rivarola-Duarte L."/>
            <person name="Spannagl M."/>
            <person name="Mayer K.F.X."/>
            <person name="Lu F.H."/>
            <person name="Bevan M.W."/>
            <person name="Leroy P."/>
            <person name="Li P."/>
            <person name="You F.M."/>
            <person name="Sun Q."/>
            <person name="Liu Z."/>
            <person name="Lyons E."/>
            <person name="Wicker T."/>
            <person name="Salzberg S.L."/>
            <person name="Devos K.M."/>
            <person name="Dvorak J."/>
        </authorList>
    </citation>
    <scope>NUCLEOTIDE SEQUENCE [LARGE SCALE GENOMIC DNA]</scope>
    <source>
        <strain evidence="2">cv. AL8/78</strain>
    </source>
</reference>
<evidence type="ECO:0000313" key="3">
    <source>
        <dbReference type="Proteomes" id="UP000015105"/>
    </source>
</evidence>
<reference evidence="2" key="4">
    <citation type="submission" date="2019-03" db="UniProtKB">
        <authorList>
            <consortium name="EnsemblPlants"/>
        </authorList>
    </citation>
    <scope>IDENTIFICATION</scope>
</reference>
<organism evidence="2 3">
    <name type="scientific">Aegilops tauschii subsp. strangulata</name>
    <name type="common">Goatgrass</name>
    <dbReference type="NCBI Taxonomy" id="200361"/>
    <lineage>
        <taxon>Eukaryota</taxon>
        <taxon>Viridiplantae</taxon>
        <taxon>Streptophyta</taxon>
        <taxon>Embryophyta</taxon>
        <taxon>Tracheophyta</taxon>
        <taxon>Spermatophyta</taxon>
        <taxon>Magnoliopsida</taxon>
        <taxon>Liliopsida</taxon>
        <taxon>Poales</taxon>
        <taxon>Poaceae</taxon>
        <taxon>BOP clade</taxon>
        <taxon>Pooideae</taxon>
        <taxon>Triticodae</taxon>
        <taxon>Triticeae</taxon>
        <taxon>Triticinae</taxon>
        <taxon>Aegilops</taxon>
    </lineage>
</organism>
<sequence length="69" mass="6990">MDMNPDEVTVVPSPPNQGGPSDKLAAPLLITPDSTHSDSVTDEQMGDIEAASKGGATSKAHGDKMNVGA</sequence>
<proteinExistence type="predicted"/>
<accession>A0A453Q861</accession>
<evidence type="ECO:0000256" key="1">
    <source>
        <dbReference type="SAM" id="MobiDB-lite"/>
    </source>
</evidence>
<evidence type="ECO:0000313" key="2">
    <source>
        <dbReference type="EnsemblPlants" id="AET6Gv21013800.16"/>
    </source>
</evidence>
<reference evidence="3" key="2">
    <citation type="journal article" date="2017" name="Nat. Plants">
        <title>The Aegilops tauschii genome reveals multiple impacts of transposons.</title>
        <authorList>
            <person name="Zhao G."/>
            <person name="Zou C."/>
            <person name="Li K."/>
            <person name="Wang K."/>
            <person name="Li T."/>
            <person name="Gao L."/>
            <person name="Zhang X."/>
            <person name="Wang H."/>
            <person name="Yang Z."/>
            <person name="Liu X."/>
            <person name="Jiang W."/>
            <person name="Mao L."/>
            <person name="Kong X."/>
            <person name="Jiao Y."/>
            <person name="Jia J."/>
        </authorList>
    </citation>
    <scope>NUCLEOTIDE SEQUENCE [LARGE SCALE GENOMIC DNA]</scope>
    <source>
        <strain evidence="3">cv. AL8/78</strain>
    </source>
</reference>
<name>A0A453Q861_AEGTS</name>
<feature type="region of interest" description="Disordered" evidence="1">
    <location>
        <begin position="1"/>
        <end position="69"/>
    </location>
</feature>
<dbReference type="EnsemblPlants" id="AET6Gv21013800.16">
    <property type="protein sequence ID" value="AET6Gv21013800.16"/>
    <property type="gene ID" value="AET6Gv21013800"/>
</dbReference>